<feature type="compositionally biased region" description="Basic residues" evidence="1">
    <location>
        <begin position="15"/>
        <end position="25"/>
    </location>
</feature>
<dbReference type="EMBL" id="JACVVK020000517">
    <property type="protein sequence ID" value="KAK7469465.1"/>
    <property type="molecule type" value="Genomic_DNA"/>
</dbReference>
<keyword evidence="3" id="KW-1185">Reference proteome</keyword>
<evidence type="ECO:0000313" key="2">
    <source>
        <dbReference type="EMBL" id="KAK7469465.1"/>
    </source>
</evidence>
<proteinExistence type="predicted"/>
<gene>
    <name evidence="2" type="ORF">BaRGS_00036531</name>
</gene>
<sequence>EHDDRVGVAPYQWRGRGRGRARGRVHATEQENPEPRPGVVSSSHPPPLQQTTHADQFADSDHLEEDDKTQGPTTAATREEGKDGQHCSGYSNKHDGLSAGAKLEPTDVDFLLTLPDCPKVFGLGSRGCDPNVAWCGARVGGHFWFLVLLDLFISYPQHWMKTKLVCQRTMNLKKKP</sequence>
<reference evidence="2 3" key="1">
    <citation type="journal article" date="2023" name="Sci. Data">
        <title>Genome assembly of the Korean intertidal mud-creeper Batillaria attramentaria.</title>
        <authorList>
            <person name="Patra A.K."/>
            <person name="Ho P.T."/>
            <person name="Jun S."/>
            <person name="Lee S.J."/>
            <person name="Kim Y."/>
            <person name="Won Y.J."/>
        </authorList>
    </citation>
    <scope>NUCLEOTIDE SEQUENCE [LARGE SCALE GENOMIC DNA]</scope>
    <source>
        <strain evidence="2">Wonlab-2016</strain>
    </source>
</reference>
<feature type="non-terminal residue" evidence="2">
    <location>
        <position position="1"/>
    </location>
</feature>
<organism evidence="2 3">
    <name type="scientific">Batillaria attramentaria</name>
    <dbReference type="NCBI Taxonomy" id="370345"/>
    <lineage>
        <taxon>Eukaryota</taxon>
        <taxon>Metazoa</taxon>
        <taxon>Spiralia</taxon>
        <taxon>Lophotrochozoa</taxon>
        <taxon>Mollusca</taxon>
        <taxon>Gastropoda</taxon>
        <taxon>Caenogastropoda</taxon>
        <taxon>Sorbeoconcha</taxon>
        <taxon>Cerithioidea</taxon>
        <taxon>Batillariidae</taxon>
        <taxon>Batillaria</taxon>
    </lineage>
</organism>
<evidence type="ECO:0000313" key="3">
    <source>
        <dbReference type="Proteomes" id="UP001519460"/>
    </source>
</evidence>
<dbReference type="AlphaFoldDB" id="A0ABD0JBL6"/>
<feature type="region of interest" description="Disordered" evidence="1">
    <location>
        <begin position="1"/>
        <end position="91"/>
    </location>
</feature>
<evidence type="ECO:0000256" key="1">
    <source>
        <dbReference type="SAM" id="MobiDB-lite"/>
    </source>
</evidence>
<name>A0ABD0JBL6_9CAEN</name>
<comment type="caution">
    <text evidence="2">The sequence shown here is derived from an EMBL/GenBank/DDBJ whole genome shotgun (WGS) entry which is preliminary data.</text>
</comment>
<protein>
    <submittedName>
        <fullName evidence="2">Uncharacterized protein</fullName>
    </submittedName>
</protein>
<accession>A0ABD0JBL6</accession>
<dbReference type="Proteomes" id="UP001519460">
    <property type="component" value="Unassembled WGS sequence"/>
</dbReference>